<evidence type="ECO:0000313" key="1">
    <source>
        <dbReference type="EMBL" id="CAH9079936.1"/>
    </source>
</evidence>
<protein>
    <submittedName>
        <fullName evidence="1">Uncharacterized protein</fullName>
    </submittedName>
</protein>
<reference evidence="1" key="1">
    <citation type="submission" date="2022-07" db="EMBL/GenBank/DDBJ databases">
        <authorList>
            <person name="Macas J."/>
            <person name="Novak P."/>
            <person name="Neumann P."/>
        </authorList>
    </citation>
    <scope>NUCLEOTIDE SEQUENCE</scope>
</reference>
<organism evidence="1 2">
    <name type="scientific">Cuscuta epithymum</name>
    <dbReference type="NCBI Taxonomy" id="186058"/>
    <lineage>
        <taxon>Eukaryota</taxon>
        <taxon>Viridiplantae</taxon>
        <taxon>Streptophyta</taxon>
        <taxon>Embryophyta</taxon>
        <taxon>Tracheophyta</taxon>
        <taxon>Spermatophyta</taxon>
        <taxon>Magnoliopsida</taxon>
        <taxon>eudicotyledons</taxon>
        <taxon>Gunneridae</taxon>
        <taxon>Pentapetalae</taxon>
        <taxon>asterids</taxon>
        <taxon>lamiids</taxon>
        <taxon>Solanales</taxon>
        <taxon>Convolvulaceae</taxon>
        <taxon>Cuscuteae</taxon>
        <taxon>Cuscuta</taxon>
        <taxon>Cuscuta subgen. Cuscuta</taxon>
    </lineage>
</organism>
<sequence length="95" mass="10574">MLLVRGLIEEALRPVWARLKALEASRVDLVNELEARSAENESTKSELVILKRALAAGPDPSVEVGSGGTRTIFEPVLKYIEKNFVHEKVYPPTLF</sequence>
<dbReference type="AlphaFoldDB" id="A0AAV0CM62"/>
<name>A0AAV0CM62_9ASTE</name>
<dbReference type="EMBL" id="CAMAPF010000034">
    <property type="protein sequence ID" value="CAH9079936.1"/>
    <property type="molecule type" value="Genomic_DNA"/>
</dbReference>
<dbReference type="Proteomes" id="UP001152523">
    <property type="component" value="Unassembled WGS sequence"/>
</dbReference>
<accession>A0AAV0CM62</accession>
<gene>
    <name evidence="1" type="ORF">CEPIT_LOCUS7090</name>
</gene>
<evidence type="ECO:0000313" key="2">
    <source>
        <dbReference type="Proteomes" id="UP001152523"/>
    </source>
</evidence>
<keyword evidence="2" id="KW-1185">Reference proteome</keyword>
<comment type="caution">
    <text evidence="1">The sequence shown here is derived from an EMBL/GenBank/DDBJ whole genome shotgun (WGS) entry which is preliminary data.</text>
</comment>
<proteinExistence type="predicted"/>